<feature type="transmembrane region" description="Helical" evidence="6">
    <location>
        <begin position="335"/>
        <end position="352"/>
    </location>
</feature>
<evidence type="ECO:0000313" key="8">
    <source>
        <dbReference type="EMBL" id="GLB47404.1"/>
    </source>
</evidence>
<reference evidence="8" key="2">
    <citation type="journal article" date="2023" name="PLoS ONE">
        <title>Philodulcilactobacillus myokoensis gen. nov., sp. nov., a fructophilic, acidophilic, and agar-phobic lactic acid bacterium isolated from fermented vegetable extracts.</title>
        <authorList>
            <person name="Kouya T."/>
            <person name="Ishiyama Y."/>
            <person name="Ohashi S."/>
            <person name="Kumakubo R."/>
            <person name="Yamazaki T."/>
            <person name="Otaki T."/>
        </authorList>
    </citation>
    <scope>NUCLEOTIDE SEQUENCE</scope>
    <source>
        <strain evidence="8">WR16-4</strain>
    </source>
</reference>
<dbReference type="InterPro" id="IPR036259">
    <property type="entry name" value="MFS_trans_sf"/>
</dbReference>
<evidence type="ECO:0000256" key="4">
    <source>
        <dbReference type="ARBA" id="ARBA00022989"/>
    </source>
</evidence>
<dbReference type="Proteomes" id="UP001144204">
    <property type="component" value="Unassembled WGS sequence"/>
</dbReference>
<feature type="transmembrane region" description="Helical" evidence="6">
    <location>
        <begin position="204"/>
        <end position="226"/>
    </location>
</feature>
<feature type="transmembrane region" description="Helical" evidence="6">
    <location>
        <begin position="373"/>
        <end position="395"/>
    </location>
</feature>
<dbReference type="Gene3D" id="1.20.1250.20">
    <property type="entry name" value="MFS general substrate transporter like domains"/>
    <property type="match status" value="1"/>
</dbReference>
<dbReference type="InterPro" id="IPR020846">
    <property type="entry name" value="MFS_dom"/>
</dbReference>
<keyword evidence="9" id="KW-1185">Reference proteome</keyword>
<feature type="domain" description="Major facilitator superfamily (MFS) profile" evidence="7">
    <location>
        <begin position="1"/>
        <end position="446"/>
    </location>
</feature>
<feature type="transmembrane region" description="Helical" evidence="6">
    <location>
        <begin position="276"/>
        <end position="299"/>
    </location>
</feature>
<keyword evidence="3 6" id="KW-0812">Transmembrane</keyword>
<accession>A0A9W6B1V8</accession>
<dbReference type="CDD" id="cd17321">
    <property type="entry name" value="MFS_MMR_MDR_like"/>
    <property type="match status" value="1"/>
</dbReference>
<evidence type="ECO:0000256" key="3">
    <source>
        <dbReference type="ARBA" id="ARBA00022692"/>
    </source>
</evidence>
<evidence type="ECO:0000256" key="6">
    <source>
        <dbReference type="SAM" id="Phobius"/>
    </source>
</evidence>
<gene>
    <name evidence="8" type="ORF">WR164_13830</name>
</gene>
<evidence type="ECO:0000256" key="1">
    <source>
        <dbReference type="ARBA" id="ARBA00004651"/>
    </source>
</evidence>
<name>A0A9W6B1V8_9LACO</name>
<dbReference type="GO" id="GO:0005886">
    <property type="term" value="C:plasma membrane"/>
    <property type="evidence" value="ECO:0007669"/>
    <property type="project" value="UniProtKB-SubCell"/>
</dbReference>
<dbReference type="PANTHER" id="PTHR42718">
    <property type="entry name" value="MAJOR FACILITATOR SUPERFAMILY MULTIDRUG TRANSPORTER MFSC"/>
    <property type="match status" value="1"/>
</dbReference>
<dbReference type="EMBL" id="BRPL01000004">
    <property type="protein sequence ID" value="GLB47404.1"/>
    <property type="molecule type" value="Genomic_DNA"/>
</dbReference>
<feature type="transmembrane region" description="Helical" evidence="6">
    <location>
        <begin position="177"/>
        <end position="198"/>
    </location>
</feature>
<organism evidence="8 9">
    <name type="scientific">Philodulcilactobacillus myokoensis</name>
    <dbReference type="NCBI Taxonomy" id="2929573"/>
    <lineage>
        <taxon>Bacteria</taxon>
        <taxon>Bacillati</taxon>
        <taxon>Bacillota</taxon>
        <taxon>Bacilli</taxon>
        <taxon>Lactobacillales</taxon>
        <taxon>Lactobacillaceae</taxon>
        <taxon>Philodulcilactobacillus</taxon>
    </lineage>
</organism>
<reference evidence="8" key="1">
    <citation type="submission" date="2022-07" db="EMBL/GenBank/DDBJ databases">
        <authorList>
            <person name="Kouya T."/>
            <person name="Ishiyama Y."/>
        </authorList>
    </citation>
    <scope>NUCLEOTIDE SEQUENCE</scope>
    <source>
        <strain evidence="8">WR16-4</strain>
    </source>
</reference>
<protein>
    <submittedName>
        <fullName evidence="8">MFS transporter</fullName>
    </submittedName>
</protein>
<feature type="transmembrane region" description="Helical" evidence="6">
    <location>
        <begin position="145"/>
        <end position="165"/>
    </location>
</feature>
<dbReference type="Gene3D" id="1.20.1720.10">
    <property type="entry name" value="Multidrug resistance protein D"/>
    <property type="match status" value="1"/>
</dbReference>
<feature type="transmembrane region" description="Helical" evidence="6">
    <location>
        <begin position="247"/>
        <end position="270"/>
    </location>
</feature>
<dbReference type="Pfam" id="PF07690">
    <property type="entry name" value="MFS_1"/>
    <property type="match status" value="2"/>
</dbReference>
<keyword evidence="4 6" id="KW-1133">Transmembrane helix</keyword>
<feature type="transmembrane region" description="Helical" evidence="6">
    <location>
        <begin position="311"/>
        <end position="329"/>
    </location>
</feature>
<evidence type="ECO:0000313" key="9">
    <source>
        <dbReference type="Proteomes" id="UP001144204"/>
    </source>
</evidence>
<dbReference type="InterPro" id="IPR011701">
    <property type="entry name" value="MFS"/>
</dbReference>
<dbReference type="GO" id="GO:0022857">
    <property type="term" value="F:transmembrane transporter activity"/>
    <property type="evidence" value="ECO:0007669"/>
    <property type="project" value="InterPro"/>
</dbReference>
<evidence type="ECO:0000256" key="2">
    <source>
        <dbReference type="ARBA" id="ARBA00022448"/>
    </source>
</evidence>
<keyword evidence="5 6" id="KW-0472">Membrane</keyword>
<comment type="subcellular location">
    <subcellularLocation>
        <location evidence="1">Cell membrane</location>
        <topology evidence="1">Multi-pass membrane protein</topology>
    </subcellularLocation>
</comment>
<dbReference type="AlphaFoldDB" id="A0A9W6B1V8"/>
<feature type="transmembrane region" description="Helical" evidence="6">
    <location>
        <begin position="60"/>
        <end position="82"/>
    </location>
</feature>
<evidence type="ECO:0000256" key="5">
    <source>
        <dbReference type="ARBA" id="ARBA00023136"/>
    </source>
</evidence>
<comment type="caution">
    <text evidence="8">The sequence shown here is derived from an EMBL/GenBank/DDBJ whole genome shotgun (WGS) entry which is preliminary data.</text>
</comment>
<feature type="transmembrane region" description="Helical" evidence="6">
    <location>
        <begin position="29"/>
        <end position="48"/>
    </location>
</feature>
<dbReference type="PANTHER" id="PTHR42718:SF9">
    <property type="entry name" value="MAJOR FACILITATOR SUPERFAMILY MULTIDRUG TRANSPORTER MFSC"/>
    <property type="match status" value="1"/>
</dbReference>
<sequence>MSTIDASIVTMAIPKISQSLNTPMNETEWITSVYLVLICMLLILFGKLADQIGRIPIFQYGTLVFIIGSLFSGISSNLWFLIISRGLQSIGAAMTMSTNMGIITEIFPPSQHGMALGLNGSIVQLGNVSGPAIGGLILSIASWHWIFLVNVPIGIIAFMFGHHIFPHHREKLNQINIDWPGFITFAGFILFFYLAIYIGQATSYVTPLVISFFVLALILIGSFIGIENHVKEPLIRLSIFKNANFTIAIITTMLIFMTVYFNNVIMPFYLQNNLMFSAGTTGLILMFIPLANIISAPIGGYLSDHIGSQKISMIALFIFIVPITIFNFITPKWSILILLAAFLIFGFANGNFQNNPMIMDNVGKEEQGIAGSLAALTRNIGFTTGLSLSTSLVYWGVSIKAHQHFTSYPYDHPDWFVYGMHFSYRFALGFIIINIILLGTLMLRKHAKN</sequence>
<keyword evidence="2" id="KW-0813">Transport</keyword>
<dbReference type="PROSITE" id="PS50850">
    <property type="entry name" value="MFS"/>
    <property type="match status" value="1"/>
</dbReference>
<feature type="transmembrane region" description="Helical" evidence="6">
    <location>
        <begin position="415"/>
        <end position="443"/>
    </location>
</feature>
<proteinExistence type="predicted"/>
<evidence type="ECO:0000259" key="7">
    <source>
        <dbReference type="PROSITE" id="PS50850"/>
    </source>
</evidence>
<dbReference type="SUPFAM" id="SSF103473">
    <property type="entry name" value="MFS general substrate transporter"/>
    <property type="match status" value="1"/>
</dbReference>